<sequence>MAKDSVGHQNLILNPITDARDYLSTPCRDVACNVSTPGEYVANI</sequence>
<evidence type="ECO:0000313" key="1">
    <source>
        <dbReference type="EMBL" id="VXD20477.1"/>
    </source>
</evidence>
<organism evidence="1 2">
    <name type="scientific">Planktothrix serta PCC 8927</name>
    <dbReference type="NCBI Taxonomy" id="671068"/>
    <lineage>
        <taxon>Bacteria</taxon>
        <taxon>Bacillati</taxon>
        <taxon>Cyanobacteriota</taxon>
        <taxon>Cyanophyceae</taxon>
        <taxon>Oscillatoriophycideae</taxon>
        <taxon>Oscillatoriales</taxon>
        <taxon>Microcoleaceae</taxon>
        <taxon>Planktothrix</taxon>
    </lineage>
</organism>
<dbReference type="Proteomes" id="UP000184550">
    <property type="component" value="Unassembled WGS sequence"/>
</dbReference>
<evidence type="ECO:0000313" key="2">
    <source>
        <dbReference type="Proteomes" id="UP000184550"/>
    </source>
</evidence>
<comment type="caution">
    <text evidence="1">The sequence shown here is derived from an EMBL/GenBank/DDBJ whole genome shotgun (WGS) entry which is preliminary data.</text>
</comment>
<protein>
    <submittedName>
        <fullName evidence="1">Uncharacterized protein</fullName>
    </submittedName>
</protein>
<keyword evidence="2" id="KW-1185">Reference proteome</keyword>
<name>A0A7Z9BT61_9CYAN</name>
<reference evidence="1" key="1">
    <citation type="submission" date="2019-10" db="EMBL/GenBank/DDBJ databases">
        <authorList>
            <consortium name="Genoscope - CEA"/>
            <person name="William W."/>
        </authorList>
    </citation>
    <scope>NUCLEOTIDE SEQUENCE [LARGE SCALE GENOMIC DNA]</scope>
    <source>
        <strain evidence="1">BBR_PRJEB10992</strain>
    </source>
</reference>
<dbReference type="AlphaFoldDB" id="A0A7Z9BT61"/>
<proteinExistence type="predicted"/>
<dbReference type="EMBL" id="CZCU02000145">
    <property type="protein sequence ID" value="VXD20477.1"/>
    <property type="molecule type" value="Genomic_DNA"/>
</dbReference>
<accession>A0A7Z9BT61</accession>
<gene>
    <name evidence="1" type="ORF">PL8927_690185</name>
</gene>